<dbReference type="HOGENOM" id="CLU_164829_0_0_4"/>
<feature type="transmembrane region" description="Helical" evidence="1">
    <location>
        <begin position="45"/>
        <end position="64"/>
    </location>
</feature>
<dbReference type="RefSeq" id="WP_015830227.1">
    <property type="nucleotide sequence ID" value="NC_012969.1"/>
</dbReference>
<organism evidence="2 3">
    <name type="scientific">Methylovorus glucosotrophus (strain SIP3-4)</name>
    <dbReference type="NCBI Taxonomy" id="582744"/>
    <lineage>
        <taxon>Bacteria</taxon>
        <taxon>Pseudomonadati</taxon>
        <taxon>Pseudomonadota</taxon>
        <taxon>Betaproteobacteria</taxon>
        <taxon>Nitrosomonadales</taxon>
        <taxon>Methylophilaceae</taxon>
        <taxon>Methylovorus</taxon>
    </lineage>
</organism>
<dbReference type="KEGG" id="mei:Msip34_1559"/>
<protein>
    <submittedName>
        <fullName evidence="2">Uncharacterized protein</fullName>
    </submittedName>
</protein>
<accession>C6XE29</accession>
<feature type="transmembrane region" description="Helical" evidence="1">
    <location>
        <begin position="12"/>
        <end position="33"/>
    </location>
</feature>
<dbReference type="eggNOG" id="ENOG50332DJ">
    <property type="taxonomic scope" value="Bacteria"/>
</dbReference>
<evidence type="ECO:0000313" key="3">
    <source>
        <dbReference type="Proteomes" id="UP000002743"/>
    </source>
</evidence>
<dbReference type="STRING" id="582744.Msip34_1559"/>
<reference evidence="3" key="1">
    <citation type="submission" date="2009-07" db="EMBL/GenBank/DDBJ databases">
        <title>Complete sequence of chromosome of Methylovorus sp. SIP3-4.</title>
        <authorList>
            <person name="Lucas S."/>
            <person name="Copeland A."/>
            <person name="Lapidus A."/>
            <person name="Glavina del Rio T."/>
            <person name="Tice H."/>
            <person name="Bruce D."/>
            <person name="Goodwin L."/>
            <person name="Pitluck S."/>
            <person name="Clum A."/>
            <person name="Larimer F."/>
            <person name="Land M."/>
            <person name="Hauser L."/>
            <person name="Kyrpides N."/>
            <person name="Mikhailova N."/>
            <person name="Kayluzhnaya M."/>
            <person name="Chistoserdova L."/>
        </authorList>
    </citation>
    <scope>NUCLEOTIDE SEQUENCE [LARGE SCALE GENOMIC DNA]</scope>
    <source>
        <strain evidence="3">SIP3-4</strain>
    </source>
</reference>
<dbReference type="AlphaFoldDB" id="C6XE29"/>
<keyword evidence="1" id="KW-0812">Transmembrane</keyword>
<dbReference type="Proteomes" id="UP000002743">
    <property type="component" value="Chromosome"/>
</dbReference>
<name>C6XE29_METGS</name>
<keyword evidence="3" id="KW-1185">Reference proteome</keyword>
<reference evidence="2 3" key="2">
    <citation type="journal article" date="2011" name="J. Bacteriol.">
        <title>Genomes of three methylotrophs from a single niche uncover genetic and metabolic divergence of Methylophilaceae.</title>
        <authorList>
            <person name="Lapidus A."/>
            <person name="Clum A."/>
            <person name="Labutti K."/>
            <person name="Kaluzhnaya M.G."/>
            <person name="Lim S."/>
            <person name="Beck D.A."/>
            <person name="Glavina Del Rio T."/>
            <person name="Nolan M."/>
            <person name="Mavromatis K."/>
            <person name="Huntemann M."/>
            <person name="Lucas S."/>
            <person name="Lidstrom M.E."/>
            <person name="Ivanova N."/>
            <person name="Chistoserdova L."/>
        </authorList>
    </citation>
    <scope>NUCLEOTIDE SEQUENCE [LARGE SCALE GENOMIC DNA]</scope>
    <source>
        <strain evidence="2 3">SIP3-4</strain>
    </source>
</reference>
<sequence>MDKKPVELSRHILPVASTMVGVCVTVISVIQLAPDKAISSWADKLLAVDSLAFMASTMLSYWSIRHKDHLQRIERYADRLFLLGMALMVFVSFLVAFELFTD</sequence>
<keyword evidence="1" id="KW-0472">Membrane</keyword>
<keyword evidence="1" id="KW-1133">Transmembrane helix</keyword>
<dbReference type="EMBL" id="CP001674">
    <property type="protein sequence ID" value="ACT50804.1"/>
    <property type="molecule type" value="Genomic_DNA"/>
</dbReference>
<evidence type="ECO:0000256" key="1">
    <source>
        <dbReference type="SAM" id="Phobius"/>
    </source>
</evidence>
<proteinExistence type="predicted"/>
<dbReference type="OrthoDB" id="582913at2"/>
<gene>
    <name evidence="2" type="ordered locus">Msip34_1559</name>
</gene>
<feature type="transmembrane region" description="Helical" evidence="1">
    <location>
        <begin position="76"/>
        <end position="97"/>
    </location>
</feature>
<evidence type="ECO:0000313" key="2">
    <source>
        <dbReference type="EMBL" id="ACT50804.1"/>
    </source>
</evidence>